<organism evidence="7 8">
    <name type="scientific">Forsythia ovata</name>
    <dbReference type="NCBI Taxonomy" id="205694"/>
    <lineage>
        <taxon>Eukaryota</taxon>
        <taxon>Viridiplantae</taxon>
        <taxon>Streptophyta</taxon>
        <taxon>Embryophyta</taxon>
        <taxon>Tracheophyta</taxon>
        <taxon>Spermatophyta</taxon>
        <taxon>Magnoliopsida</taxon>
        <taxon>eudicotyledons</taxon>
        <taxon>Gunneridae</taxon>
        <taxon>Pentapetalae</taxon>
        <taxon>asterids</taxon>
        <taxon>lamiids</taxon>
        <taxon>Lamiales</taxon>
        <taxon>Oleaceae</taxon>
        <taxon>Forsythieae</taxon>
        <taxon>Forsythia</taxon>
    </lineage>
</organism>
<accession>A0ABD1P0Y3</accession>
<comment type="subcellular location">
    <subcellularLocation>
        <location evidence="1">Nucleus</location>
    </subcellularLocation>
</comment>
<dbReference type="FunFam" id="4.10.280.10:FF:000002">
    <property type="entry name" value="Basic helix-loop-helix transcription factor"/>
    <property type="match status" value="1"/>
</dbReference>
<feature type="region of interest" description="Disordered" evidence="5">
    <location>
        <begin position="318"/>
        <end position="358"/>
    </location>
</feature>
<dbReference type="Gene3D" id="4.10.280.10">
    <property type="entry name" value="Helix-loop-helix DNA-binding domain"/>
    <property type="match status" value="1"/>
</dbReference>
<feature type="compositionally biased region" description="Basic and acidic residues" evidence="5">
    <location>
        <begin position="134"/>
        <end position="161"/>
    </location>
</feature>
<evidence type="ECO:0000313" key="7">
    <source>
        <dbReference type="EMBL" id="KAL2457289.1"/>
    </source>
</evidence>
<feature type="compositionally biased region" description="Low complexity" evidence="5">
    <location>
        <begin position="73"/>
        <end position="97"/>
    </location>
</feature>
<dbReference type="Pfam" id="PF00010">
    <property type="entry name" value="HLH"/>
    <property type="match status" value="1"/>
</dbReference>
<feature type="compositionally biased region" description="Basic and acidic residues" evidence="5">
    <location>
        <begin position="342"/>
        <end position="358"/>
    </location>
</feature>
<keyword evidence="8" id="KW-1185">Reference proteome</keyword>
<dbReference type="InterPro" id="IPR011598">
    <property type="entry name" value="bHLH_dom"/>
</dbReference>
<dbReference type="GO" id="GO:0005634">
    <property type="term" value="C:nucleus"/>
    <property type="evidence" value="ECO:0007669"/>
    <property type="project" value="UniProtKB-SubCell"/>
</dbReference>
<evidence type="ECO:0000256" key="5">
    <source>
        <dbReference type="SAM" id="MobiDB-lite"/>
    </source>
</evidence>
<keyword evidence="4" id="KW-0539">Nucleus</keyword>
<keyword evidence="3" id="KW-0804">Transcription</keyword>
<dbReference type="SUPFAM" id="SSF47459">
    <property type="entry name" value="HLH, helix-loop-helix DNA-binding domain"/>
    <property type="match status" value="1"/>
</dbReference>
<evidence type="ECO:0000313" key="8">
    <source>
        <dbReference type="Proteomes" id="UP001604277"/>
    </source>
</evidence>
<feature type="region of interest" description="Disordered" evidence="5">
    <location>
        <begin position="378"/>
        <end position="399"/>
    </location>
</feature>
<dbReference type="InterPro" id="IPR024097">
    <property type="entry name" value="bHLH_ZIP_TF"/>
</dbReference>
<keyword evidence="2" id="KW-0805">Transcription regulation</keyword>
<dbReference type="InterPro" id="IPR036638">
    <property type="entry name" value="HLH_DNA-bd_sf"/>
</dbReference>
<feature type="compositionally biased region" description="Basic and acidic residues" evidence="5">
    <location>
        <begin position="385"/>
        <end position="399"/>
    </location>
</feature>
<dbReference type="CDD" id="cd18919">
    <property type="entry name" value="bHLH_AtBPE_like"/>
    <property type="match status" value="1"/>
</dbReference>
<comment type="caution">
    <text evidence="7">The sequence shown here is derived from an EMBL/GenBank/DDBJ whole genome shotgun (WGS) entry which is preliminary data.</text>
</comment>
<dbReference type="EMBL" id="JBFOLJ010000042">
    <property type="protein sequence ID" value="KAL2457289.1"/>
    <property type="molecule type" value="Genomic_DNA"/>
</dbReference>
<evidence type="ECO:0000256" key="1">
    <source>
        <dbReference type="ARBA" id="ARBA00004123"/>
    </source>
</evidence>
<dbReference type="AlphaFoldDB" id="A0ABD1P0Y3"/>
<reference evidence="8" key="1">
    <citation type="submission" date="2024-07" db="EMBL/GenBank/DDBJ databases">
        <title>Two chromosome-level genome assemblies of Korean endemic species Abeliophyllum distichum and Forsythia ovata (Oleaceae).</title>
        <authorList>
            <person name="Jang H."/>
        </authorList>
    </citation>
    <scope>NUCLEOTIDE SEQUENCE [LARGE SCALE GENOMIC DNA]</scope>
</reference>
<dbReference type="Proteomes" id="UP001604277">
    <property type="component" value="Unassembled WGS sequence"/>
</dbReference>
<feature type="domain" description="BHLH" evidence="6">
    <location>
        <begin position="176"/>
        <end position="226"/>
    </location>
</feature>
<gene>
    <name evidence="7" type="ORF">Fot_56386</name>
</gene>
<evidence type="ECO:0000256" key="4">
    <source>
        <dbReference type="ARBA" id="ARBA00023242"/>
    </source>
</evidence>
<dbReference type="GO" id="GO:0006355">
    <property type="term" value="P:regulation of DNA-templated transcription"/>
    <property type="evidence" value="ECO:0007669"/>
    <property type="project" value="UniProtKB-ARBA"/>
</dbReference>
<dbReference type="PROSITE" id="PS50888">
    <property type="entry name" value="BHLH"/>
    <property type="match status" value="1"/>
</dbReference>
<evidence type="ECO:0000256" key="2">
    <source>
        <dbReference type="ARBA" id="ARBA00023015"/>
    </source>
</evidence>
<protein>
    <submittedName>
        <fullName evidence="7">Transcription factor bHLH</fullName>
    </submittedName>
</protein>
<sequence>MAAFSLYNQHHPYLVDSVVLHPKSSIIKICEELKNANNTCFSQFSRPEFRQDIVPINLGVHQNRCLDQSTKVSLSNNESNSLTSIKNKNSMESSSVSDKYESSEQVSQQKVTSVVEKKRKRRIMKSPSNSAQSKDMREVKGKKQKKCADKKLPGEEKKLPEEDPKGYIHVRARRGQATDSHSLAERVRREKISERMKALQALVPGCDKVTGKALMLDEIINYVQSLQNQVEFLSMKLASVNPMFYDFGLDLDAFMVRPDQSLNSLASQLPTVQQCSSPTQPPVIPERNTTSLTAANCYSLLESSSPLLFQQAHMPNTLPQKYENGGRRCSRKKHNELAPEASKFDSDSATETKTEVEGRLEAEEVLRLEDPVKVQLRRSNRRKHTTDSHEKMGNDEPVAENKDRYQLSTIMETGTTTGVPKEDVKVAHHTGVTRRSRRRTMISQSVVETHKNMDDETIENGELREPIREPCLVEEGPVREENTRRSRRIASKHEPATMMNGLDWMRGHGFHC</sequence>
<dbReference type="SMART" id="SM00353">
    <property type="entry name" value="HLH"/>
    <property type="match status" value="1"/>
</dbReference>
<dbReference type="PANTHER" id="PTHR12565:SF431">
    <property type="entry name" value="TRANSCRIPTION FACTOR BHLH137"/>
    <property type="match status" value="1"/>
</dbReference>
<name>A0ABD1P0Y3_9LAMI</name>
<evidence type="ECO:0000256" key="3">
    <source>
        <dbReference type="ARBA" id="ARBA00023163"/>
    </source>
</evidence>
<feature type="region of interest" description="Disordered" evidence="5">
    <location>
        <begin position="71"/>
        <end position="161"/>
    </location>
</feature>
<proteinExistence type="predicted"/>
<dbReference type="PANTHER" id="PTHR12565">
    <property type="entry name" value="STEROL REGULATORY ELEMENT-BINDING PROTEIN"/>
    <property type="match status" value="1"/>
</dbReference>
<evidence type="ECO:0000259" key="6">
    <source>
        <dbReference type="PROSITE" id="PS50888"/>
    </source>
</evidence>